<evidence type="ECO:0000313" key="2">
    <source>
        <dbReference type="Proteomes" id="UP000186922"/>
    </source>
</evidence>
<name>A0A1D1W5N7_RAMVA</name>
<protein>
    <submittedName>
        <fullName evidence="1">Uncharacterized protein</fullName>
    </submittedName>
</protein>
<sequence length="200" mass="22020">MASQGKSKVKYGLCGLLAASEGFLTKHRGNRPCQEAQRKLRDQTVILSQSSADDENRSVNPVKRFVPTIKRIPRGARITAASALLDIGRECVRKNDVKHWQKLLTFPSVAFKLSEPSSKKSFTTLVKENITGPAAAVDTTAKTQTNNTKQRKNSIDEDSQMKRRVELKLNGGDISGAVRVLASEDVIAPMSTETLEVLRK</sequence>
<proteinExistence type="predicted"/>
<dbReference type="Proteomes" id="UP000186922">
    <property type="component" value="Unassembled WGS sequence"/>
</dbReference>
<gene>
    <name evidence="1" type="primary">RvY_18416-1</name>
    <name evidence="1" type="synonym">RvY_18416.1</name>
    <name evidence="1" type="ORF">RvY_18416</name>
</gene>
<dbReference type="OrthoDB" id="7485566at2759"/>
<organism evidence="1 2">
    <name type="scientific">Ramazzottius varieornatus</name>
    <name type="common">Water bear</name>
    <name type="synonym">Tardigrade</name>
    <dbReference type="NCBI Taxonomy" id="947166"/>
    <lineage>
        <taxon>Eukaryota</taxon>
        <taxon>Metazoa</taxon>
        <taxon>Ecdysozoa</taxon>
        <taxon>Tardigrada</taxon>
        <taxon>Eutardigrada</taxon>
        <taxon>Parachela</taxon>
        <taxon>Hypsibioidea</taxon>
        <taxon>Ramazzottiidae</taxon>
        <taxon>Ramazzottius</taxon>
    </lineage>
</organism>
<dbReference type="AlphaFoldDB" id="A0A1D1W5N7"/>
<accession>A0A1D1W5N7</accession>
<reference evidence="1 2" key="1">
    <citation type="journal article" date="2016" name="Nat. Commun.">
        <title>Extremotolerant tardigrade genome and improved radiotolerance of human cultured cells by tardigrade-unique protein.</title>
        <authorList>
            <person name="Hashimoto T."/>
            <person name="Horikawa D.D."/>
            <person name="Saito Y."/>
            <person name="Kuwahara H."/>
            <person name="Kozuka-Hata H."/>
            <person name="Shin-I T."/>
            <person name="Minakuchi Y."/>
            <person name="Ohishi K."/>
            <person name="Motoyama A."/>
            <person name="Aizu T."/>
            <person name="Enomoto A."/>
            <person name="Kondo K."/>
            <person name="Tanaka S."/>
            <person name="Hara Y."/>
            <person name="Koshikawa S."/>
            <person name="Sagara H."/>
            <person name="Miura T."/>
            <person name="Yokobori S."/>
            <person name="Miyagawa K."/>
            <person name="Suzuki Y."/>
            <person name="Kubo T."/>
            <person name="Oyama M."/>
            <person name="Kohara Y."/>
            <person name="Fujiyama A."/>
            <person name="Arakawa K."/>
            <person name="Katayama T."/>
            <person name="Toyoda A."/>
            <person name="Kunieda T."/>
        </authorList>
    </citation>
    <scope>NUCLEOTIDE SEQUENCE [LARGE SCALE GENOMIC DNA]</scope>
    <source>
        <strain evidence="1 2">YOKOZUNA-1</strain>
    </source>
</reference>
<comment type="caution">
    <text evidence="1">The sequence shown here is derived from an EMBL/GenBank/DDBJ whole genome shotgun (WGS) entry which is preliminary data.</text>
</comment>
<evidence type="ECO:0000313" key="1">
    <source>
        <dbReference type="EMBL" id="GAV08770.1"/>
    </source>
</evidence>
<dbReference type="EMBL" id="BDGG01000019">
    <property type="protein sequence ID" value="GAV08770.1"/>
    <property type="molecule type" value="Genomic_DNA"/>
</dbReference>
<keyword evidence="2" id="KW-1185">Reference proteome</keyword>